<dbReference type="GO" id="GO:0055085">
    <property type="term" value="P:transmembrane transport"/>
    <property type="evidence" value="ECO:0007669"/>
    <property type="project" value="InterPro"/>
</dbReference>
<dbReference type="InterPro" id="IPR008756">
    <property type="entry name" value="Peptidase_M56"/>
</dbReference>
<dbReference type="eggNOG" id="COG0810">
    <property type="taxonomic scope" value="Bacteria"/>
</dbReference>
<evidence type="ECO:0000259" key="7">
    <source>
        <dbReference type="PROSITE" id="PS52015"/>
    </source>
</evidence>
<evidence type="ECO:0000313" key="8">
    <source>
        <dbReference type="EMBL" id="AIY66160.1"/>
    </source>
</evidence>
<evidence type="ECO:0000256" key="4">
    <source>
        <dbReference type="ARBA" id="ARBA00023136"/>
    </source>
</evidence>
<evidence type="ECO:0000256" key="3">
    <source>
        <dbReference type="ARBA" id="ARBA00022989"/>
    </source>
</evidence>
<evidence type="ECO:0000256" key="5">
    <source>
        <dbReference type="SAM" id="MobiDB-lite"/>
    </source>
</evidence>
<dbReference type="OrthoDB" id="15218at2"/>
<dbReference type="PANTHER" id="PTHR34978:SF3">
    <property type="entry name" value="SLR0241 PROTEIN"/>
    <property type="match status" value="1"/>
</dbReference>
<reference evidence="8 9" key="1">
    <citation type="submission" date="2014-11" db="EMBL/GenBank/DDBJ databases">
        <title>Complete Genome Sequence of Pseudoalteromonas sp. Strain OCN003 Isolated from Kaneohe Bay, Oahu, Hawaii.</title>
        <authorList>
            <person name="Beurmann S."/>
            <person name="Videau P."/>
            <person name="Ushijima B."/>
            <person name="Smith A.M."/>
            <person name="Aeby G.S."/>
            <person name="Callahan S.M."/>
            <person name="Belcaid M."/>
        </authorList>
    </citation>
    <scope>NUCLEOTIDE SEQUENCE [LARGE SCALE GENOMIC DNA]</scope>
    <source>
        <strain evidence="8 9">OCN003</strain>
    </source>
</reference>
<dbReference type="Pfam" id="PF05569">
    <property type="entry name" value="Peptidase_M56"/>
    <property type="match status" value="1"/>
</dbReference>
<gene>
    <name evidence="8" type="ORF">OM33_14355</name>
</gene>
<dbReference type="SUPFAM" id="SSF74653">
    <property type="entry name" value="TolA/TonB C-terminal domain"/>
    <property type="match status" value="1"/>
</dbReference>
<name>A0A0A7EHM6_9GAMM</name>
<evidence type="ECO:0000313" key="9">
    <source>
        <dbReference type="Proteomes" id="UP000030341"/>
    </source>
</evidence>
<dbReference type="CDD" id="cd07341">
    <property type="entry name" value="M56_BlaR1_MecR1_like"/>
    <property type="match status" value="1"/>
</dbReference>
<evidence type="ECO:0000256" key="1">
    <source>
        <dbReference type="ARBA" id="ARBA00004167"/>
    </source>
</evidence>
<dbReference type="Pfam" id="PF03544">
    <property type="entry name" value="TonB_C"/>
    <property type="match status" value="1"/>
</dbReference>
<dbReference type="HOGENOM" id="CLU_393667_0_0_6"/>
<keyword evidence="3 6" id="KW-1133">Transmembrane helix</keyword>
<feature type="compositionally biased region" description="Polar residues" evidence="5">
    <location>
        <begin position="459"/>
        <end position="475"/>
    </location>
</feature>
<feature type="domain" description="TonB C-terminal" evidence="7">
    <location>
        <begin position="525"/>
        <end position="618"/>
    </location>
</feature>
<dbReference type="InterPro" id="IPR006260">
    <property type="entry name" value="TonB/TolA_C"/>
</dbReference>
<dbReference type="PANTHER" id="PTHR34978">
    <property type="entry name" value="POSSIBLE SENSOR-TRANSDUCER PROTEIN BLAR"/>
    <property type="match status" value="1"/>
</dbReference>
<dbReference type="AlphaFoldDB" id="A0A0A7EHM6"/>
<evidence type="ECO:0000256" key="6">
    <source>
        <dbReference type="SAM" id="Phobius"/>
    </source>
</evidence>
<dbReference type="NCBIfam" id="TIGR01352">
    <property type="entry name" value="tonB_Cterm"/>
    <property type="match status" value="1"/>
</dbReference>
<dbReference type="PROSITE" id="PS52015">
    <property type="entry name" value="TONB_CTD"/>
    <property type="match status" value="1"/>
</dbReference>
<feature type="transmembrane region" description="Helical" evidence="6">
    <location>
        <begin position="107"/>
        <end position="128"/>
    </location>
</feature>
<keyword evidence="4 6" id="KW-0472">Membrane</keyword>
<comment type="subcellular location">
    <subcellularLocation>
        <location evidence="1">Membrane</location>
        <topology evidence="1">Single-pass membrane protein</topology>
    </subcellularLocation>
</comment>
<dbReference type="GO" id="GO:0016020">
    <property type="term" value="C:membrane"/>
    <property type="evidence" value="ECO:0007669"/>
    <property type="project" value="UniProtKB-SubCell"/>
</dbReference>
<dbReference type="Proteomes" id="UP000030341">
    <property type="component" value="Chromosome 1"/>
</dbReference>
<organism evidence="8 9">
    <name type="scientific">Pseudoalteromonas piratica</name>
    <dbReference type="NCBI Taxonomy" id="1348114"/>
    <lineage>
        <taxon>Bacteria</taxon>
        <taxon>Pseudomonadati</taxon>
        <taxon>Pseudomonadota</taxon>
        <taxon>Gammaproteobacteria</taxon>
        <taxon>Alteromonadales</taxon>
        <taxon>Pseudoalteromonadaceae</taxon>
        <taxon>Pseudoalteromonas</taxon>
    </lineage>
</organism>
<evidence type="ECO:0000256" key="2">
    <source>
        <dbReference type="ARBA" id="ARBA00022692"/>
    </source>
</evidence>
<dbReference type="STRING" id="1348114.OM33_14355"/>
<proteinExistence type="predicted"/>
<feature type="transmembrane region" description="Helical" evidence="6">
    <location>
        <begin position="48"/>
        <end position="71"/>
    </location>
</feature>
<protein>
    <recommendedName>
        <fullName evidence="7">TonB C-terminal domain-containing protein</fullName>
    </recommendedName>
</protein>
<dbReference type="Gene3D" id="3.30.2010.10">
    <property type="entry name" value="Metalloproteases ('zincins'), catalytic domain"/>
    <property type="match status" value="1"/>
</dbReference>
<dbReference type="InterPro" id="IPR037682">
    <property type="entry name" value="TonB_C"/>
</dbReference>
<feature type="transmembrane region" description="Helical" evidence="6">
    <location>
        <begin position="12"/>
        <end position="36"/>
    </location>
</feature>
<sequence>MDILPSLLESDLLHSISLTLLHFLWQGFAIAIILLCVKKLTSNKHSELRYLVSLLCLTLCVIAPTITFLIISQPEHAAAVTSNYISSSSDSVTSLHNDIGQLYFSDFTPLIAVVWMCGVALLSMRLGWQMVQVHRLTTTNIIEPSNKLEDIFECLKQQLAVAKRTRLIISLSAQVPMAIGWVKPVVLLPANLVSGLTIAQLEMLMAHELAHIKRYDYLVNLIQTFVELVLFFHPAVKWISKQTRIEREYCCDDIALSHCGNHLHYARALTEAEVLRQNIPELAMAATGGDLKSRIHRAVGQHSCAPRYGNQWLAALAAVLVIPSIFTASKVIAMTQAEPVITPRSENQQVMVLDAKLTQTQKTQPVNIDVKKDTVIVSEPATEEGLTAQTFENDVTAVADASAIKQTKKPALAQQKEVVYQTKPTSDISMTLDAQKIETTPDLAINTNATKGDSDEASDPSTENKTVPSKALLTSNKQQTPITTRTFEQPAVLETDTSSITKSETVQAAQTTDIIEAIQPAVEQPKFVDAKLIESVMPSYPRVYSSLRGQEDIAVTFTVSTEGKVKNIEFQSGVGKSFKRNITRALNKWRFEPALNGTTKVETQKRKVFSFDYPSQYLRPVTGSRIARRIR</sequence>
<dbReference type="EMBL" id="CP009888">
    <property type="protein sequence ID" value="AIY66160.1"/>
    <property type="molecule type" value="Genomic_DNA"/>
</dbReference>
<accession>A0A0A7EHM6</accession>
<dbReference type="InterPro" id="IPR052173">
    <property type="entry name" value="Beta-lactam_resp_regulator"/>
</dbReference>
<dbReference type="Gene3D" id="3.30.1150.10">
    <property type="match status" value="1"/>
</dbReference>
<keyword evidence="9" id="KW-1185">Reference proteome</keyword>
<dbReference type="eggNOG" id="COG4219">
    <property type="taxonomic scope" value="Bacteria"/>
</dbReference>
<dbReference type="KEGG" id="pseo:OM33_14355"/>
<keyword evidence="2 6" id="KW-0812">Transmembrane</keyword>
<feature type="region of interest" description="Disordered" evidence="5">
    <location>
        <begin position="439"/>
        <end position="475"/>
    </location>
</feature>
<dbReference type="RefSeq" id="WP_038642713.1">
    <property type="nucleotide sequence ID" value="NZ_CP009888.1"/>
</dbReference>